<name>A0ABT4U6I8_9ACTN</name>
<sequence length="282" mass="29874">MTAPDDISGAWRRAVTGELCWTGPSGPAGIPVVPLVLDGRPCAALPAALLAEADTLTSGRAAFALTSERHGGPGMAASGPVEVVADADGSLFTEHLLAQELVKHPPTRLRADSLMAQRENWWWLPRVVVVLSRVEAERELPVRSAPEDAVLVRPAQGTAPSPGAGAGTAEDPRVDVVTADAWPGDGADPVRLRLADGSPPDGRGERAFLFGHRHSPDFERWERWHRAGTVTGDRLSVEEAEGDPVGEVAPFGVFERLRNHRELVKACKAGVAALEARRGTGG</sequence>
<gene>
    <name evidence="2" type="ORF">O4J56_18090</name>
</gene>
<evidence type="ECO:0008006" key="4">
    <source>
        <dbReference type="Google" id="ProtNLM"/>
    </source>
</evidence>
<proteinExistence type="predicted"/>
<dbReference type="RefSeq" id="WP_270687155.1">
    <property type="nucleotide sequence ID" value="NZ_JAQFWQ010000053.1"/>
</dbReference>
<evidence type="ECO:0000313" key="2">
    <source>
        <dbReference type="EMBL" id="MDA2812560.1"/>
    </source>
</evidence>
<feature type="compositionally biased region" description="Low complexity" evidence="1">
    <location>
        <begin position="154"/>
        <end position="169"/>
    </location>
</feature>
<organism evidence="2 3">
    <name type="scientific">Nocardiopsis endophytica</name>
    <dbReference type="NCBI Taxonomy" id="3018445"/>
    <lineage>
        <taxon>Bacteria</taxon>
        <taxon>Bacillati</taxon>
        <taxon>Actinomycetota</taxon>
        <taxon>Actinomycetes</taxon>
        <taxon>Streptosporangiales</taxon>
        <taxon>Nocardiopsidaceae</taxon>
        <taxon>Nocardiopsis</taxon>
    </lineage>
</organism>
<dbReference type="Proteomes" id="UP001527866">
    <property type="component" value="Unassembled WGS sequence"/>
</dbReference>
<reference evidence="2 3" key="1">
    <citation type="submission" date="2023-01" db="EMBL/GenBank/DDBJ databases">
        <title>Draft genome sequence of Nocardiopsis sp. RSe5-2 isolated from halophytes.</title>
        <authorList>
            <person name="Duangmal K."/>
            <person name="Chantavorakit T."/>
        </authorList>
    </citation>
    <scope>NUCLEOTIDE SEQUENCE [LARGE SCALE GENOMIC DNA]</scope>
    <source>
        <strain evidence="2 3">RSe5-2</strain>
    </source>
</reference>
<keyword evidence="3" id="KW-1185">Reference proteome</keyword>
<evidence type="ECO:0000313" key="3">
    <source>
        <dbReference type="Proteomes" id="UP001527866"/>
    </source>
</evidence>
<comment type="caution">
    <text evidence="2">The sequence shown here is derived from an EMBL/GenBank/DDBJ whole genome shotgun (WGS) entry which is preliminary data.</text>
</comment>
<evidence type="ECO:0000256" key="1">
    <source>
        <dbReference type="SAM" id="MobiDB-lite"/>
    </source>
</evidence>
<feature type="region of interest" description="Disordered" evidence="1">
    <location>
        <begin position="151"/>
        <end position="172"/>
    </location>
</feature>
<protein>
    <recommendedName>
        <fullName evidence="4">Pyridoxamine 5'-phosphate oxidase family protein</fullName>
    </recommendedName>
</protein>
<accession>A0ABT4U6I8</accession>
<dbReference type="EMBL" id="JAQFWQ010000053">
    <property type="protein sequence ID" value="MDA2812560.1"/>
    <property type="molecule type" value="Genomic_DNA"/>
</dbReference>